<dbReference type="Proteomes" id="UP000619536">
    <property type="component" value="Unassembled WGS sequence"/>
</dbReference>
<evidence type="ECO:0000256" key="2">
    <source>
        <dbReference type="SAM" id="Phobius"/>
    </source>
</evidence>
<keyword evidence="2" id="KW-0812">Transmembrane</keyword>
<gene>
    <name evidence="4" type="ORF">GCM10007377_12030</name>
</gene>
<feature type="compositionally biased region" description="Pro residues" evidence="1">
    <location>
        <begin position="339"/>
        <end position="348"/>
    </location>
</feature>
<feature type="transmembrane region" description="Helical" evidence="2">
    <location>
        <begin position="540"/>
        <end position="561"/>
    </location>
</feature>
<evidence type="ECO:0000259" key="3">
    <source>
        <dbReference type="Pfam" id="PF18655"/>
    </source>
</evidence>
<keyword evidence="2" id="KW-0472">Membrane</keyword>
<keyword evidence="5" id="KW-1185">Reference proteome</keyword>
<evidence type="ECO:0000313" key="5">
    <source>
        <dbReference type="Proteomes" id="UP000619536"/>
    </source>
</evidence>
<protein>
    <recommendedName>
        <fullName evidence="3">SHIRT domain-containing protein</fullName>
    </recommendedName>
</protein>
<feature type="compositionally biased region" description="Acidic residues" evidence="1">
    <location>
        <begin position="349"/>
        <end position="360"/>
    </location>
</feature>
<dbReference type="Pfam" id="PF18655">
    <property type="entry name" value="SHIRT"/>
    <property type="match status" value="1"/>
</dbReference>
<proteinExistence type="predicted"/>
<dbReference type="AlphaFoldDB" id="A0A8J3EX49"/>
<keyword evidence="2" id="KW-1133">Transmembrane helix</keyword>
<accession>A0A8J3EX49</accession>
<feature type="compositionally biased region" description="Polar residues" evidence="1">
    <location>
        <begin position="393"/>
        <end position="408"/>
    </location>
</feature>
<name>A0A8J3EX49_9BIFI</name>
<sequence>MPSGEVYRPGDMIRNITSAMVFSAVWEKTVYTVTYQWKGRAPAGVLLPESSSVYWGESPQLDAVFNEGYAVQDTMVDALGNSHTGVWFFTGWHAIQGLDEQGHAIGNVVYEGEWSFGVTGDTDSSSDDRSAGTDSSNTTAGDTSEPSDPNLPSGDDSDKPLVDIDPDPDTDTGIGDVDTIMHVITLHMNVDEARSVLAQEGKPFQLPMLADTASEHFVGWRAVGDSSTYTSVYPDVREDTVFDPIWEPKKFTLQYQWHNGAPQNIALPESKQNITYGETVNLPQMPLLGYRERGTMDGQTGIWIFNGWHVVDGVSAGNTVLGDVIIEGMWDFEADEPTPVDPDPLPVDPEPEVPVDPDSEEPTRNPEITDPTTEPESQPDVQPVQPAYGEDSAISSQDGVHTAENNSGQEKETSSEQSQGTATQSTKPQQTNLVNRQVGNNASTMQTWRDVFSGAGSAANHEIHSNTKASQRRLTQSDLGSSTQSDSVQQSHRQEPLVLDSALAHDTKPRYEVNIDPDIDGENDTAQVSEFHRATQNASFIAVAAGVVAVGAGSVALFSGIRRRFFPSIKHN</sequence>
<organism evidence="4 5">
    <name type="scientific">Galliscardovia ingluviei</name>
    <dbReference type="NCBI Taxonomy" id="1769422"/>
    <lineage>
        <taxon>Bacteria</taxon>
        <taxon>Bacillati</taxon>
        <taxon>Actinomycetota</taxon>
        <taxon>Actinomycetes</taxon>
        <taxon>Bifidobacteriales</taxon>
        <taxon>Bifidobacteriaceae</taxon>
        <taxon>Galliscardovia</taxon>
    </lineage>
</organism>
<dbReference type="InterPro" id="IPR041030">
    <property type="entry name" value="SHIRT"/>
</dbReference>
<dbReference type="RefSeq" id="WP_188355379.1">
    <property type="nucleotide sequence ID" value="NZ_BMDH01000003.1"/>
</dbReference>
<evidence type="ECO:0000256" key="1">
    <source>
        <dbReference type="SAM" id="MobiDB-lite"/>
    </source>
</evidence>
<feature type="domain" description="SHIRT" evidence="3">
    <location>
        <begin position="251"/>
        <end position="333"/>
    </location>
</feature>
<feature type="region of interest" description="Disordered" evidence="1">
    <location>
        <begin position="334"/>
        <end position="434"/>
    </location>
</feature>
<feature type="region of interest" description="Disordered" evidence="1">
    <location>
        <begin position="119"/>
        <end position="175"/>
    </location>
</feature>
<feature type="compositionally biased region" description="Polar residues" evidence="1">
    <location>
        <begin position="370"/>
        <end position="380"/>
    </location>
</feature>
<feature type="compositionally biased region" description="Polar residues" evidence="1">
    <location>
        <begin position="466"/>
        <end position="491"/>
    </location>
</feature>
<reference evidence="4" key="2">
    <citation type="submission" date="2020-09" db="EMBL/GenBank/DDBJ databases">
        <authorList>
            <person name="Sun Q."/>
            <person name="Sedlacek I."/>
        </authorList>
    </citation>
    <scope>NUCLEOTIDE SEQUENCE</scope>
    <source>
        <strain evidence="4">CCM 8606</strain>
    </source>
</reference>
<comment type="caution">
    <text evidence="4">The sequence shown here is derived from an EMBL/GenBank/DDBJ whole genome shotgun (WGS) entry which is preliminary data.</text>
</comment>
<feature type="region of interest" description="Disordered" evidence="1">
    <location>
        <begin position="456"/>
        <end position="495"/>
    </location>
</feature>
<evidence type="ECO:0000313" key="4">
    <source>
        <dbReference type="EMBL" id="GGI14660.1"/>
    </source>
</evidence>
<feature type="compositionally biased region" description="Polar residues" evidence="1">
    <location>
        <begin position="415"/>
        <end position="434"/>
    </location>
</feature>
<feature type="compositionally biased region" description="Polar residues" evidence="1">
    <location>
        <begin position="137"/>
        <end position="147"/>
    </location>
</feature>
<reference evidence="4" key="1">
    <citation type="journal article" date="2014" name="Int. J. Syst. Evol. Microbiol.">
        <title>Complete genome sequence of Corynebacterium casei LMG S-19264T (=DSM 44701T), isolated from a smear-ripened cheese.</title>
        <authorList>
            <consortium name="US DOE Joint Genome Institute (JGI-PGF)"/>
            <person name="Walter F."/>
            <person name="Albersmeier A."/>
            <person name="Kalinowski J."/>
            <person name="Ruckert C."/>
        </authorList>
    </citation>
    <scope>NUCLEOTIDE SEQUENCE</scope>
    <source>
        <strain evidence="4">CCM 8606</strain>
    </source>
</reference>
<dbReference type="EMBL" id="BMDH01000003">
    <property type="protein sequence ID" value="GGI14660.1"/>
    <property type="molecule type" value="Genomic_DNA"/>
</dbReference>